<dbReference type="InterPro" id="IPR001029">
    <property type="entry name" value="Flagellin_N"/>
</dbReference>
<dbReference type="AlphaFoldDB" id="A1WUD1"/>
<dbReference type="SUPFAM" id="SSF64518">
    <property type="entry name" value="Phase 1 flagellin"/>
    <property type="match status" value="1"/>
</dbReference>
<evidence type="ECO:0000256" key="4">
    <source>
        <dbReference type="RuleBase" id="RU362073"/>
    </source>
</evidence>
<dbReference type="Gene3D" id="6.10.10.10">
    <property type="entry name" value="Flagellar export chaperone, C-terminal domain"/>
    <property type="match status" value="1"/>
</dbReference>
<dbReference type="Pfam" id="PF00669">
    <property type="entry name" value="Flagellin_N"/>
    <property type="match status" value="1"/>
</dbReference>
<feature type="domain" description="Flagellin C-terminal" evidence="6">
    <location>
        <begin position="407"/>
        <end position="490"/>
    </location>
</feature>
<proteinExistence type="inferred from homology"/>
<keyword evidence="7" id="KW-0969">Cilium</keyword>
<keyword evidence="8" id="KW-1185">Reference proteome</keyword>
<dbReference type="InterPro" id="IPR046358">
    <property type="entry name" value="Flagellin_C"/>
</dbReference>
<name>A1WUD1_HALHL</name>
<evidence type="ECO:0000259" key="6">
    <source>
        <dbReference type="Pfam" id="PF00700"/>
    </source>
</evidence>
<dbReference type="Gene3D" id="2.30.220.10">
    <property type="entry name" value="f41 fragment of flagellin, C-terminal domain"/>
    <property type="match status" value="1"/>
</dbReference>
<dbReference type="PANTHER" id="PTHR42792">
    <property type="entry name" value="FLAGELLIN"/>
    <property type="match status" value="1"/>
</dbReference>
<dbReference type="HOGENOM" id="CLU_011142_7_1_6"/>
<reference evidence="8" key="1">
    <citation type="submission" date="2006-12" db="EMBL/GenBank/DDBJ databases">
        <title>Complete sequence of Halorhodospira halophila SL1.</title>
        <authorList>
            <consortium name="US DOE Joint Genome Institute"/>
            <person name="Copeland A."/>
            <person name="Lucas S."/>
            <person name="Lapidus A."/>
            <person name="Barry K."/>
            <person name="Detter J.C."/>
            <person name="Glavina del Rio T."/>
            <person name="Hammon N."/>
            <person name="Israni S."/>
            <person name="Dalin E."/>
            <person name="Tice H."/>
            <person name="Pitluck S."/>
            <person name="Saunders E."/>
            <person name="Brettin T."/>
            <person name="Bruce D."/>
            <person name="Han C."/>
            <person name="Tapia R."/>
            <person name="Schmutz J."/>
            <person name="Larimer F."/>
            <person name="Land M."/>
            <person name="Hauser L."/>
            <person name="Kyrpides N."/>
            <person name="Mikhailova N."/>
            <person name="Hoff W."/>
            <person name="Richardson P."/>
        </authorList>
    </citation>
    <scope>NUCLEOTIDE SEQUENCE [LARGE SCALE GENOMIC DNA]</scope>
    <source>
        <strain evidence="8">DSM 244 / SL1</strain>
    </source>
</reference>
<dbReference type="PANTHER" id="PTHR42792:SF2">
    <property type="entry name" value="FLAGELLIN"/>
    <property type="match status" value="1"/>
</dbReference>
<comment type="function">
    <text evidence="4">Flagellin is the subunit protein which polymerizes to form the filaments of bacterial flagella.</text>
</comment>
<dbReference type="GO" id="GO:0005576">
    <property type="term" value="C:extracellular region"/>
    <property type="evidence" value="ECO:0007669"/>
    <property type="project" value="UniProtKB-SubCell"/>
</dbReference>
<dbReference type="InterPro" id="IPR042187">
    <property type="entry name" value="Flagellin_C_sub2"/>
</dbReference>
<comment type="similarity">
    <text evidence="1 4">Belongs to the bacterial flagellin family.</text>
</comment>
<dbReference type="Pfam" id="PF00700">
    <property type="entry name" value="Flagellin_C"/>
    <property type="match status" value="1"/>
</dbReference>
<sequence length="492" mass="52558">MAQVINTNVASLNAQRHLNSSRGDQEVALERLSSGLRINSARDDAAGLAISERFTGQINGMDQAARNANDGISFAQTAEGAMEEMSNLLQRVRELAVQSANDTNSPSDRAALDREVQAAVQEIGRIAESTQFNQQNVLNGTLRELVFQVGPNRGQTINAGGVDVRAENLGANVAEGRAVHQTAGGEGVQLPSGLQVNGQEIDLGDARELNDVASEINERQAETGVSAMRADRAETQAVEFDGLAEGERAQLRINDHAIELDGDMEDMSDFAARVNDQASETGVRLENGENGWSFVSNSDFELEYISDDAEGALSVGGTTVGQGLDRTDEESTGLIVERGITLSTEIGGELRVDPLEGDDDADLGAIGLKNWQPGGDYEDLQAEAYTVGGVDPVDVRTRETASDTIVAVDFALQQINNTRADLGAIQSRFDATINNLNISSENLSASRSRILDADFAEETAEMTRTQILQQAGTSVLGQANEIPQQVAQLLQQ</sequence>
<dbReference type="KEGG" id="hha:Hhal_0506"/>
<dbReference type="InterPro" id="IPR001492">
    <property type="entry name" value="Flagellin"/>
</dbReference>
<evidence type="ECO:0000313" key="7">
    <source>
        <dbReference type="EMBL" id="ABM61293.1"/>
    </source>
</evidence>
<gene>
    <name evidence="7" type="ordered locus">Hhal_0506</name>
</gene>
<keyword evidence="2 4" id="KW-0964">Secreted</keyword>
<dbReference type="EMBL" id="CP000544">
    <property type="protein sequence ID" value="ABM61293.1"/>
    <property type="molecule type" value="Genomic_DNA"/>
</dbReference>
<keyword evidence="7" id="KW-0282">Flagellum</keyword>
<dbReference type="GO" id="GO:0009288">
    <property type="term" value="C:bacterial-type flagellum"/>
    <property type="evidence" value="ECO:0007669"/>
    <property type="project" value="UniProtKB-SubCell"/>
</dbReference>
<comment type="subcellular location">
    <subcellularLocation>
        <location evidence="4">Secreted</location>
    </subcellularLocation>
    <subcellularLocation>
        <location evidence="4">Bacterial flagellum</location>
    </subcellularLocation>
</comment>
<evidence type="ECO:0000259" key="5">
    <source>
        <dbReference type="Pfam" id="PF00669"/>
    </source>
</evidence>
<dbReference type="GO" id="GO:0005198">
    <property type="term" value="F:structural molecule activity"/>
    <property type="evidence" value="ECO:0007669"/>
    <property type="project" value="UniProtKB-UniRule"/>
</dbReference>
<dbReference type="PRINTS" id="PR00207">
    <property type="entry name" value="FLAGELLIN"/>
</dbReference>
<dbReference type="eggNOG" id="COG1344">
    <property type="taxonomic scope" value="Bacteria"/>
</dbReference>
<dbReference type="Proteomes" id="UP000000647">
    <property type="component" value="Chromosome"/>
</dbReference>
<keyword evidence="7" id="KW-0966">Cell projection</keyword>
<evidence type="ECO:0000256" key="2">
    <source>
        <dbReference type="ARBA" id="ARBA00022525"/>
    </source>
</evidence>
<dbReference type="OrthoDB" id="9796789at2"/>
<organism evidence="7 8">
    <name type="scientific">Halorhodospira halophila (strain DSM 244 / SL1)</name>
    <name type="common">Ectothiorhodospira halophila (strain DSM 244 / SL1)</name>
    <dbReference type="NCBI Taxonomy" id="349124"/>
    <lineage>
        <taxon>Bacteria</taxon>
        <taxon>Pseudomonadati</taxon>
        <taxon>Pseudomonadota</taxon>
        <taxon>Gammaproteobacteria</taxon>
        <taxon>Chromatiales</taxon>
        <taxon>Ectothiorhodospiraceae</taxon>
        <taxon>Halorhodospira</taxon>
    </lineage>
</organism>
<feature type="domain" description="Flagellin N-terminal" evidence="5">
    <location>
        <begin position="5"/>
        <end position="141"/>
    </location>
</feature>
<dbReference type="STRING" id="349124.Hhal_0506"/>
<dbReference type="RefSeq" id="WP_011813316.1">
    <property type="nucleotide sequence ID" value="NC_008789.1"/>
</dbReference>
<dbReference type="Gene3D" id="6.10.280.190">
    <property type="match status" value="1"/>
</dbReference>
<accession>A1WUD1</accession>
<evidence type="ECO:0000313" key="8">
    <source>
        <dbReference type="Proteomes" id="UP000000647"/>
    </source>
</evidence>
<dbReference type="Gene3D" id="2.170.280.10">
    <property type="entry name" value="f41 fragment of flagellin, middle domain"/>
    <property type="match status" value="1"/>
</dbReference>
<evidence type="ECO:0000256" key="3">
    <source>
        <dbReference type="ARBA" id="ARBA00023143"/>
    </source>
</evidence>
<dbReference type="Gene3D" id="1.20.1330.10">
    <property type="entry name" value="f41 fragment of flagellin, N-terminal domain"/>
    <property type="match status" value="1"/>
</dbReference>
<reference evidence="7 8" key="2">
    <citation type="journal article" date="2013" name="Stand. Genomic Sci.">
        <title>Complete genome sequence of Halorhodospira halophila SL1.</title>
        <authorList>
            <person name="Challacombe J.F."/>
            <person name="Majid S."/>
            <person name="Deole R."/>
            <person name="Brettin T.S."/>
            <person name="Bruce D."/>
            <person name="Delano S.F."/>
            <person name="Detter J.C."/>
            <person name="Gleasner C.D."/>
            <person name="Han C.S."/>
            <person name="Misra M."/>
            <person name="Reitenga K.G."/>
            <person name="Mikhailova N."/>
            <person name="Woyke T."/>
            <person name="Pitluck S."/>
            <person name="Nolan M."/>
            <person name="Land M.L."/>
            <person name="Saunders E."/>
            <person name="Tapia R."/>
            <person name="Lapidus A."/>
            <person name="Ivanova N."/>
            <person name="Hoff W.D."/>
        </authorList>
    </citation>
    <scope>NUCLEOTIDE SEQUENCE [LARGE SCALE GENOMIC DNA]</scope>
    <source>
        <strain evidence="8">DSM 244 / SL1</strain>
    </source>
</reference>
<keyword evidence="3 4" id="KW-0975">Bacterial flagellum</keyword>
<protein>
    <recommendedName>
        <fullName evidence="4">Flagellin</fullName>
    </recommendedName>
</protein>
<evidence type="ECO:0000256" key="1">
    <source>
        <dbReference type="ARBA" id="ARBA00005709"/>
    </source>
</evidence>